<evidence type="ECO:0000313" key="2">
    <source>
        <dbReference type="Proteomes" id="UP000006038"/>
    </source>
</evidence>
<dbReference type="EnsemblPlants" id="OB02G27550.1">
    <property type="protein sequence ID" value="OB02G27550.1"/>
    <property type="gene ID" value="OB02G27550"/>
</dbReference>
<protein>
    <submittedName>
        <fullName evidence="1">Uncharacterized protein</fullName>
    </submittedName>
</protein>
<evidence type="ECO:0000313" key="1">
    <source>
        <dbReference type="EnsemblPlants" id="OB02G27550.1"/>
    </source>
</evidence>
<proteinExistence type="predicted"/>
<accession>J3LDN8</accession>
<dbReference type="HOGENOM" id="CLU_2444378_0_0_1"/>
<reference evidence="1" key="1">
    <citation type="submission" date="2013-04" db="UniProtKB">
        <authorList>
            <consortium name="EnsemblPlants"/>
        </authorList>
    </citation>
    <scope>IDENTIFICATION</scope>
</reference>
<sequence length="90" mass="10068">MLLFLLRCVGASRASRSSSPVVLGSVACGSLMSLGCGMTLTKCPGTRNTRYIHLKNMRKWSEIFVRLQCTQIGKCLQIKLTLVKWKHQII</sequence>
<dbReference type="PROSITE" id="PS51257">
    <property type="entry name" value="PROKAR_LIPOPROTEIN"/>
    <property type="match status" value="1"/>
</dbReference>
<name>J3LDN8_ORYBR</name>
<keyword evidence="2" id="KW-1185">Reference proteome</keyword>
<dbReference type="Proteomes" id="UP000006038">
    <property type="component" value="Unassembled WGS sequence"/>
</dbReference>
<dbReference type="Gramene" id="OB02G27550.1">
    <property type="protein sequence ID" value="OB02G27550.1"/>
    <property type="gene ID" value="OB02G27550"/>
</dbReference>
<organism evidence="1">
    <name type="scientific">Oryza brachyantha</name>
    <name type="common">malo sina</name>
    <dbReference type="NCBI Taxonomy" id="4533"/>
    <lineage>
        <taxon>Eukaryota</taxon>
        <taxon>Viridiplantae</taxon>
        <taxon>Streptophyta</taxon>
        <taxon>Embryophyta</taxon>
        <taxon>Tracheophyta</taxon>
        <taxon>Spermatophyta</taxon>
        <taxon>Magnoliopsida</taxon>
        <taxon>Liliopsida</taxon>
        <taxon>Poales</taxon>
        <taxon>Poaceae</taxon>
        <taxon>BOP clade</taxon>
        <taxon>Oryzoideae</taxon>
        <taxon>Oryzeae</taxon>
        <taxon>Oryzinae</taxon>
        <taxon>Oryza</taxon>
    </lineage>
</organism>
<dbReference type="AlphaFoldDB" id="J3LDN8"/>